<evidence type="ECO:0000259" key="7">
    <source>
        <dbReference type="Pfam" id="PF00294"/>
    </source>
</evidence>
<evidence type="ECO:0000313" key="8">
    <source>
        <dbReference type="EMBL" id="ORM73491.1"/>
    </source>
</evidence>
<dbReference type="InterPro" id="IPR002173">
    <property type="entry name" value="Carboh/pur_kinase_PfkB_CS"/>
</dbReference>
<keyword evidence="4 6" id="KW-0418">Kinase</keyword>
<keyword evidence="5" id="KW-0067">ATP-binding</keyword>
<dbReference type="Proteomes" id="UP000193104">
    <property type="component" value="Unassembled WGS sequence"/>
</dbReference>
<sequence>MHKRSKIWVIGDASMDLVPDDQLHYLKCPGGAAANVAVCVARLGGECGFIGRLGLDPVGHFLAQTLRREQVDIGQLTLDPTLKTAVLIVDLNAEGERSFSYLVTPSADSFVCDDDLPAFAAGQWFYFNSIGLARQPSRSACLLGAQRIRQAAGNVLFDVNLREAMWEQPAEITAQIEQAIALADICKISADELCQLSGHADWHSARYWVRDRGCATTVISLGAEGAYLLHQGQEIHYPAVAATVVDTTGAGDAFVGGLLHQLAQQPAWQTQSLDAALRAANFCGAAAVTRKGAMTALPDAAELIAFHSSQTTASSQQGDLHDRELR</sequence>
<evidence type="ECO:0000256" key="2">
    <source>
        <dbReference type="ARBA" id="ARBA00022679"/>
    </source>
</evidence>
<protein>
    <submittedName>
        <fullName evidence="8">Aminoimidazole riboside kinase</fullName>
    </submittedName>
</protein>
<evidence type="ECO:0000256" key="6">
    <source>
        <dbReference type="RuleBase" id="RU003704"/>
    </source>
</evidence>
<dbReference type="CDD" id="cd01167">
    <property type="entry name" value="bac_FRK"/>
    <property type="match status" value="1"/>
</dbReference>
<dbReference type="GO" id="GO:0006000">
    <property type="term" value="P:fructose metabolic process"/>
    <property type="evidence" value="ECO:0007669"/>
    <property type="project" value="UniProtKB-ARBA"/>
</dbReference>
<evidence type="ECO:0000256" key="5">
    <source>
        <dbReference type="ARBA" id="ARBA00022840"/>
    </source>
</evidence>
<keyword evidence="9" id="KW-1185">Reference proteome</keyword>
<dbReference type="InterPro" id="IPR002139">
    <property type="entry name" value="Ribo/fructo_kinase"/>
</dbReference>
<dbReference type="AlphaFoldDB" id="A0A1X1DAG7"/>
<dbReference type="GO" id="GO:0008865">
    <property type="term" value="F:fructokinase activity"/>
    <property type="evidence" value="ECO:0007669"/>
    <property type="project" value="UniProtKB-ARBA"/>
</dbReference>
<organism evidence="8 9">
    <name type="scientific">Pantoea wallisii</name>
    <dbReference type="NCBI Taxonomy" id="1076551"/>
    <lineage>
        <taxon>Bacteria</taxon>
        <taxon>Pseudomonadati</taxon>
        <taxon>Pseudomonadota</taxon>
        <taxon>Gammaproteobacteria</taxon>
        <taxon>Enterobacterales</taxon>
        <taxon>Erwiniaceae</taxon>
        <taxon>Pantoea</taxon>
    </lineage>
</organism>
<keyword evidence="3" id="KW-0547">Nucleotide-binding</keyword>
<gene>
    <name evidence="8" type="ORF">HA48_09260</name>
</gene>
<dbReference type="NCBIfam" id="NF006957">
    <property type="entry name" value="PRK09434.1"/>
    <property type="match status" value="1"/>
</dbReference>
<proteinExistence type="inferred from homology"/>
<dbReference type="PANTHER" id="PTHR43085">
    <property type="entry name" value="HEXOKINASE FAMILY MEMBER"/>
    <property type="match status" value="1"/>
</dbReference>
<evidence type="ECO:0000256" key="1">
    <source>
        <dbReference type="ARBA" id="ARBA00010688"/>
    </source>
</evidence>
<evidence type="ECO:0000256" key="3">
    <source>
        <dbReference type="ARBA" id="ARBA00022741"/>
    </source>
</evidence>
<dbReference type="PROSITE" id="PS00584">
    <property type="entry name" value="PFKB_KINASES_2"/>
    <property type="match status" value="1"/>
</dbReference>
<feature type="domain" description="Carbohydrate kinase PfkB" evidence="7">
    <location>
        <begin position="6"/>
        <end position="299"/>
    </location>
</feature>
<reference evidence="8 9" key="1">
    <citation type="journal article" date="2017" name="Antonie Van Leeuwenhoek">
        <title>Phylogenomic resolution of the bacterial genus Pantoea and its relationship with Erwinia and Tatumella.</title>
        <authorList>
            <person name="Palmer M."/>
            <person name="Steenkamp E.T."/>
            <person name="Coetzee M.P."/>
            <person name="Chan W.Y."/>
            <person name="van Zyl E."/>
            <person name="De Maayer P."/>
            <person name="Coutinho T.A."/>
            <person name="Blom J."/>
            <person name="Smits T.H."/>
            <person name="Duffy B."/>
            <person name="Venter S.N."/>
        </authorList>
    </citation>
    <scope>NUCLEOTIDE SEQUENCE [LARGE SCALE GENOMIC DNA]</scope>
    <source>
        <strain evidence="8 9">LMG 26277</strain>
    </source>
</reference>
<dbReference type="PANTHER" id="PTHR43085:SF1">
    <property type="entry name" value="PSEUDOURIDINE KINASE-RELATED"/>
    <property type="match status" value="1"/>
</dbReference>
<comment type="similarity">
    <text evidence="1 6">Belongs to the carbohydrate kinase PfkB family.</text>
</comment>
<dbReference type="EMBL" id="MLFS01000020">
    <property type="protein sequence ID" value="ORM73491.1"/>
    <property type="molecule type" value="Genomic_DNA"/>
</dbReference>
<accession>A0A1X1DAG7</accession>
<dbReference type="OrthoDB" id="9779730at2"/>
<dbReference type="SUPFAM" id="SSF53613">
    <property type="entry name" value="Ribokinase-like"/>
    <property type="match status" value="1"/>
</dbReference>
<dbReference type="Pfam" id="PF00294">
    <property type="entry name" value="PfkB"/>
    <property type="match status" value="1"/>
</dbReference>
<evidence type="ECO:0000256" key="4">
    <source>
        <dbReference type="ARBA" id="ARBA00022777"/>
    </source>
</evidence>
<comment type="caution">
    <text evidence="8">The sequence shown here is derived from an EMBL/GenBank/DDBJ whole genome shotgun (WGS) entry which is preliminary data.</text>
</comment>
<dbReference type="InterPro" id="IPR011611">
    <property type="entry name" value="PfkB_dom"/>
</dbReference>
<dbReference type="PRINTS" id="PR00990">
    <property type="entry name" value="RIBOKINASE"/>
</dbReference>
<dbReference type="RefSeq" id="WP_128600853.1">
    <property type="nucleotide sequence ID" value="NZ_MLFS01000020.1"/>
</dbReference>
<dbReference type="InterPro" id="IPR029056">
    <property type="entry name" value="Ribokinase-like"/>
</dbReference>
<name>A0A1X1DAG7_9GAMM</name>
<dbReference type="Gene3D" id="3.40.1190.20">
    <property type="match status" value="1"/>
</dbReference>
<dbReference type="PROSITE" id="PS00583">
    <property type="entry name" value="PFKB_KINASES_1"/>
    <property type="match status" value="1"/>
</dbReference>
<dbReference type="InterPro" id="IPR050306">
    <property type="entry name" value="PfkB_Carbo_kinase"/>
</dbReference>
<dbReference type="STRING" id="1076551.HA48_09260"/>
<keyword evidence="2 6" id="KW-0808">Transferase</keyword>
<dbReference type="GO" id="GO:0005524">
    <property type="term" value="F:ATP binding"/>
    <property type="evidence" value="ECO:0007669"/>
    <property type="project" value="UniProtKB-KW"/>
</dbReference>
<evidence type="ECO:0000313" key="9">
    <source>
        <dbReference type="Proteomes" id="UP000193104"/>
    </source>
</evidence>